<protein>
    <submittedName>
        <fullName evidence="1">Uncharacterized protein</fullName>
    </submittedName>
</protein>
<dbReference type="Proteomes" id="UP000643672">
    <property type="component" value="Unassembled WGS sequence"/>
</dbReference>
<evidence type="ECO:0000313" key="2">
    <source>
        <dbReference type="Proteomes" id="UP000643672"/>
    </source>
</evidence>
<accession>A0A8H8XHC2</accession>
<reference evidence="1 2" key="1">
    <citation type="submission" date="2020-05" db="EMBL/GenBank/DDBJ databases">
        <authorList>
            <person name="Petersen J."/>
            <person name="Sayavedra L."/>
        </authorList>
    </citation>
    <scope>NUCLEOTIDE SEQUENCE [LARGE SCALE GENOMIC DNA]</scope>
    <source>
        <strain evidence="1">B thermophilus SOXS</strain>
    </source>
</reference>
<organism evidence="1 2">
    <name type="scientific">Bathymodiolus thermophilus thioautotrophic gill symbiont</name>
    <dbReference type="NCBI Taxonomy" id="2360"/>
    <lineage>
        <taxon>Bacteria</taxon>
        <taxon>Pseudomonadati</taxon>
        <taxon>Pseudomonadota</taxon>
        <taxon>Gammaproteobacteria</taxon>
        <taxon>sulfur-oxidizing symbionts</taxon>
    </lineage>
</organism>
<sequence length="69" mass="8282">MKTWKMNKVKNKLFTEFGIYSKVEFTRHFIKSNLAGKLKNCDFNKLWSRGNSFLQENNIKNSKNCQYKL</sequence>
<dbReference type="AlphaFoldDB" id="A0A8H8XHC2"/>
<gene>
    <name evidence="1" type="ORF">THERMOS_2346</name>
</gene>
<name>A0A8H8XHC2_9GAMM</name>
<evidence type="ECO:0000313" key="1">
    <source>
        <dbReference type="EMBL" id="CAB5506522.1"/>
    </source>
</evidence>
<proteinExistence type="predicted"/>
<keyword evidence="2" id="KW-1185">Reference proteome</keyword>
<dbReference type="EMBL" id="CAESAQ020000099">
    <property type="protein sequence ID" value="CAB5506522.1"/>
    <property type="molecule type" value="Genomic_DNA"/>
</dbReference>
<comment type="caution">
    <text evidence="1">The sequence shown here is derived from an EMBL/GenBank/DDBJ whole genome shotgun (WGS) entry which is preliminary data.</text>
</comment>